<dbReference type="EMBL" id="MU793560">
    <property type="protein sequence ID" value="KAJ3781426.1"/>
    <property type="molecule type" value="Genomic_DNA"/>
</dbReference>
<organism evidence="2 3">
    <name type="scientific">Lentinula aff. detonsa</name>
    <dbReference type="NCBI Taxonomy" id="2804958"/>
    <lineage>
        <taxon>Eukaryota</taxon>
        <taxon>Fungi</taxon>
        <taxon>Dikarya</taxon>
        <taxon>Basidiomycota</taxon>
        <taxon>Agaricomycotina</taxon>
        <taxon>Agaricomycetes</taxon>
        <taxon>Agaricomycetidae</taxon>
        <taxon>Agaricales</taxon>
        <taxon>Marasmiineae</taxon>
        <taxon>Omphalotaceae</taxon>
        <taxon>Lentinula</taxon>
    </lineage>
</organism>
<feature type="signal peptide" evidence="1">
    <location>
        <begin position="1"/>
        <end position="18"/>
    </location>
</feature>
<dbReference type="Proteomes" id="UP001163798">
    <property type="component" value="Unassembled WGS sequence"/>
</dbReference>
<accession>A0AA38NBK6</accession>
<evidence type="ECO:0000313" key="2">
    <source>
        <dbReference type="EMBL" id="KAJ3781426.1"/>
    </source>
</evidence>
<protein>
    <submittedName>
        <fullName evidence="2">Uncharacterized protein</fullName>
    </submittedName>
</protein>
<evidence type="ECO:0000256" key="1">
    <source>
        <dbReference type="SAM" id="SignalP"/>
    </source>
</evidence>
<dbReference type="PROSITE" id="PS51257">
    <property type="entry name" value="PROKAR_LIPOPROTEIN"/>
    <property type="match status" value="1"/>
</dbReference>
<gene>
    <name evidence="2" type="ORF">GGU10DRAFT_366832</name>
</gene>
<proteinExistence type="predicted"/>
<comment type="caution">
    <text evidence="2">The sequence shown here is derived from an EMBL/GenBank/DDBJ whole genome shotgun (WGS) entry which is preliminary data.</text>
</comment>
<feature type="chain" id="PRO_5041242982" evidence="1">
    <location>
        <begin position="19"/>
        <end position="108"/>
    </location>
</feature>
<keyword evidence="3" id="KW-1185">Reference proteome</keyword>
<dbReference type="AlphaFoldDB" id="A0AA38NBK6"/>
<sequence length="108" mass="12567">MRRKFAVFLSIMIMLGQGCRNRNVSIQWSPDSYMSNVGSVRLASARSGFINVRHDYGDYGCCLLFVRRLHSNRVQYYRDVHPLSLHTHTHTRIYTSRDISGITQYVNP</sequence>
<evidence type="ECO:0000313" key="3">
    <source>
        <dbReference type="Proteomes" id="UP001163798"/>
    </source>
</evidence>
<name>A0AA38NBK6_9AGAR</name>
<keyword evidence="1" id="KW-0732">Signal</keyword>
<reference evidence="2" key="1">
    <citation type="submission" date="2022-08" db="EMBL/GenBank/DDBJ databases">
        <authorList>
            <consortium name="DOE Joint Genome Institute"/>
            <person name="Min B."/>
            <person name="Riley R."/>
            <person name="Sierra-Patev S."/>
            <person name="Naranjo-Ortiz M."/>
            <person name="Looney B."/>
            <person name="Konkel Z."/>
            <person name="Slot J.C."/>
            <person name="Sakamoto Y."/>
            <person name="Steenwyk J.L."/>
            <person name="Rokas A."/>
            <person name="Carro J."/>
            <person name="Camarero S."/>
            <person name="Ferreira P."/>
            <person name="Molpeceres G."/>
            <person name="Ruiz-Duenas F.J."/>
            <person name="Serrano A."/>
            <person name="Henrissat B."/>
            <person name="Drula E."/>
            <person name="Hughes K.W."/>
            <person name="Mata J.L."/>
            <person name="Ishikawa N.K."/>
            <person name="Vargas-Isla R."/>
            <person name="Ushijima S."/>
            <person name="Smith C.A."/>
            <person name="Ahrendt S."/>
            <person name="Andreopoulos W."/>
            <person name="He G."/>
            <person name="Labutti K."/>
            <person name="Lipzen A."/>
            <person name="Ng V."/>
            <person name="Sandor L."/>
            <person name="Barry K."/>
            <person name="Martinez A.T."/>
            <person name="Xiao Y."/>
            <person name="Gibbons J.G."/>
            <person name="Terashima K."/>
            <person name="Hibbett D.S."/>
            <person name="Grigoriev I.V."/>
        </authorList>
    </citation>
    <scope>NUCLEOTIDE SEQUENCE</scope>
    <source>
        <strain evidence="2">TFB10291</strain>
    </source>
</reference>